<proteinExistence type="predicted"/>
<comment type="caution">
    <text evidence="3">The sequence shown here is derived from an EMBL/GenBank/DDBJ whole genome shotgun (WGS) entry which is preliminary data.</text>
</comment>
<name>A0ABX0Z158_9ACTN</name>
<evidence type="ECO:0000256" key="1">
    <source>
        <dbReference type="SAM" id="MobiDB-lite"/>
    </source>
</evidence>
<keyword evidence="2" id="KW-0812">Transmembrane</keyword>
<protein>
    <submittedName>
        <fullName evidence="3">Uncharacterized protein</fullName>
    </submittedName>
</protein>
<keyword evidence="4" id="KW-1185">Reference proteome</keyword>
<evidence type="ECO:0000313" key="4">
    <source>
        <dbReference type="Proteomes" id="UP000783871"/>
    </source>
</evidence>
<dbReference type="EMBL" id="JAATEO010000001">
    <property type="protein sequence ID" value="NJP30734.1"/>
    <property type="molecule type" value="Genomic_DNA"/>
</dbReference>
<keyword evidence="2" id="KW-0472">Membrane</keyword>
<accession>A0ABX0Z158</accession>
<sequence length="235" mass="24979">MVVYPSWGSVFGDDDSARVPPPTATERNDTVPILRRAFESQGICYGWRLEDGYGSDDAVSVGSNLGDGIPVGGNPQCPRWVEVVAAVTYTAESSEAEDYASVTVQGSPDFEPSDLILVNTGLSRFDLNDDAFVDDPGWAVTRAAVTLPLLVAERGAASPEPVDTAAAPADPAPLKDAGSDLWRDRWGWLIGAAALLLITVLLVTVGLVQRRRQSSVAATVPAQRRKGTTRTPEKA</sequence>
<evidence type="ECO:0000313" key="3">
    <source>
        <dbReference type="EMBL" id="NJP30734.1"/>
    </source>
</evidence>
<dbReference type="Proteomes" id="UP000783871">
    <property type="component" value="Unassembled WGS sequence"/>
</dbReference>
<reference evidence="3 4" key="1">
    <citation type="submission" date="2020-03" db="EMBL/GenBank/DDBJ databases">
        <title>WGS of actinomycetes isolated from Thailand.</title>
        <authorList>
            <person name="Thawai C."/>
        </authorList>
    </citation>
    <scope>NUCLEOTIDE SEQUENCE [LARGE SCALE GENOMIC DNA]</scope>
    <source>
        <strain evidence="3 4">HSS6-12</strain>
    </source>
</reference>
<feature type="transmembrane region" description="Helical" evidence="2">
    <location>
        <begin position="186"/>
        <end position="208"/>
    </location>
</feature>
<evidence type="ECO:0000256" key="2">
    <source>
        <dbReference type="SAM" id="Phobius"/>
    </source>
</evidence>
<organism evidence="3 4">
    <name type="scientific">Micromonospora thermarum</name>
    <dbReference type="NCBI Taxonomy" id="2720024"/>
    <lineage>
        <taxon>Bacteria</taxon>
        <taxon>Bacillati</taxon>
        <taxon>Actinomycetota</taxon>
        <taxon>Actinomycetes</taxon>
        <taxon>Micromonosporales</taxon>
        <taxon>Micromonosporaceae</taxon>
        <taxon>Micromonospora</taxon>
    </lineage>
</organism>
<feature type="region of interest" description="Disordered" evidence="1">
    <location>
        <begin position="216"/>
        <end position="235"/>
    </location>
</feature>
<gene>
    <name evidence="3" type="ORF">HCJ94_01680</name>
</gene>
<keyword evidence="2" id="KW-1133">Transmembrane helix</keyword>